<dbReference type="InterPro" id="IPR012340">
    <property type="entry name" value="NA-bd_OB-fold"/>
</dbReference>
<evidence type="ECO:0000256" key="2">
    <source>
        <dbReference type="ARBA" id="ARBA00009307"/>
    </source>
</evidence>
<evidence type="ECO:0000259" key="5">
    <source>
        <dbReference type="Pfam" id="PF08292"/>
    </source>
</evidence>
<keyword evidence="3 6" id="KW-0240">DNA-directed RNA polymerase</keyword>
<dbReference type="SUPFAM" id="SSF88798">
    <property type="entry name" value="N-terminal, heterodimerisation domain of RBP7 (RpoE)"/>
    <property type="match status" value="1"/>
</dbReference>
<accession>A0A4Z1SVM9</accession>
<comment type="caution">
    <text evidence="6">The sequence shown here is derived from an EMBL/GenBank/DDBJ whole genome shotgun (WGS) entry which is preliminary data.</text>
</comment>
<dbReference type="Gene3D" id="2.40.50.140">
    <property type="entry name" value="Nucleic acid-binding proteins"/>
    <property type="match status" value="1"/>
</dbReference>
<proteinExistence type="inferred from homology"/>
<dbReference type="GO" id="GO:0005666">
    <property type="term" value="C:RNA polymerase III complex"/>
    <property type="evidence" value="ECO:0007669"/>
    <property type="project" value="TreeGrafter"/>
</dbReference>
<dbReference type="InterPro" id="IPR036898">
    <property type="entry name" value="RNA_pol_Rpb7-like_N_sf"/>
</dbReference>
<evidence type="ECO:0000313" key="7">
    <source>
        <dbReference type="Proteomes" id="UP000315496"/>
    </source>
</evidence>
<keyword evidence="7" id="KW-1185">Reference proteome</keyword>
<sequence>MFIALDIQDIVRVPPTSRTHSLALQVHELLMTSYVNRLIPNGGICLFIERILSLSDQQLIQNDCCTYITAVFTAIVFQPYIGEILTAQLVGQHAFSGLALSTGFCDTIIIPPGNLPAGFHWEADEGNFQCILEDGVLAFDLGCEIKFRVIDVLFNSKTSTAAADILTETDGVDLTGAWPRIVSQSSQFIVVGSCDESGLGDVRWWRVPASKYKRTNKTR</sequence>
<dbReference type="PANTHER" id="PTHR12709">
    <property type="entry name" value="DNA-DIRECTED RNA POLYMERASE II, III"/>
    <property type="match status" value="1"/>
</dbReference>
<dbReference type="Pfam" id="PF08292">
    <property type="entry name" value="RNA_pol_Rbc25"/>
    <property type="match status" value="1"/>
</dbReference>
<keyword evidence="4" id="KW-0804">Transcription</keyword>
<evidence type="ECO:0000256" key="4">
    <source>
        <dbReference type="ARBA" id="ARBA00023163"/>
    </source>
</evidence>
<evidence type="ECO:0000313" key="6">
    <source>
        <dbReference type="EMBL" id="TNJ29912.1"/>
    </source>
</evidence>
<feature type="domain" description="RNA polymerase III subunit Rpc25" evidence="5">
    <location>
        <begin position="83"/>
        <end position="205"/>
    </location>
</feature>
<dbReference type="Gene3D" id="3.30.1490.120">
    <property type="entry name" value="RNA polymerase Rpb7-like, N-terminal domain"/>
    <property type="match status" value="1"/>
</dbReference>
<dbReference type="AlphaFoldDB" id="A0A4Z1SVM9"/>
<name>A0A4Z1SVM9_GIAMU</name>
<dbReference type="OrthoDB" id="10256606at2759"/>
<organism evidence="6 7">
    <name type="scientific">Giardia muris</name>
    <dbReference type="NCBI Taxonomy" id="5742"/>
    <lineage>
        <taxon>Eukaryota</taxon>
        <taxon>Metamonada</taxon>
        <taxon>Diplomonadida</taxon>
        <taxon>Hexamitidae</taxon>
        <taxon>Giardiinae</taxon>
        <taxon>Giardia</taxon>
    </lineage>
</organism>
<reference evidence="6 7" key="1">
    <citation type="submission" date="2019-05" db="EMBL/GenBank/DDBJ databases">
        <title>The compact genome of Giardia muris reveals important steps in the evolution of intestinal protozoan parasites.</title>
        <authorList>
            <person name="Xu F."/>
            <person name="Jimenez-Gonzalez A."/>
            <person name="Einarsson E."/>
            <person name="Astvaldsson A."/>
            <person name="Peirasmaki D."/>
            <person name="Eckmann L."/>
            <person name="Andersson J.O."/>
            <person name="Svard S.G."/>
            <person name="Jerlstrom-Hultqvist J."/>
        </authorList>
    </citation>
    <scope>NUCLEOTIDE SEQUENCE [LARGE SCALE GENOMIC DNA]</scope>
    <source>
        <strain evidence="6 7">Roberts-Thomson</strain>
    </source>
</reference>
<comment type="subcellular location">
    <subcellularLocation>
        <location evidence="1">Nucleus</location>
    </subcellularLocation>
</comment>
<dbReference type="VEuPathDB" id="GiardiaDB:GMRT_15864"/>
<evidence type="ECO:0000256" key="1">
    <source>
        <dbReference type="ARBA" id="ARBA00004123"/>
    </source>
</evidence>
<protein>
    <submittedName>
        <fullName evidence="6">DNA-directed RNA polymerase III subunit 22.9 kDa polypeptide</fullName>
    </submittedName>
</protein>
<comment type="similarity">
    <text evidence="2">Belongs to the eukaryotic RPB7/RPC8 RNA polymerase subunit family.</text>
</comment>
<dbReference type="GO" id="GO:0006384">
    <property type="term" value="P:transcription initiation at RNA polymerase III promoter"/>
    <property type="evidence" value="ECO:0007669"/>
    <property type="project" value="TreeGrafter"/>
</dbReference>
<dbReference type="PANTHER" id="PTHR12709:SF1">
    <property type="entry name" value="DNA-DIRECTED RNA POLYMERASE III SUBUNIT RPC8"/>
    <property type="match status" value="1"/>
</dbReference>
<dbReference type="InterPro" id="IPR045113">
    <property type="entry name" value="Rpb7-like"/>
</dbReference>
<dbReference type="EMBL" id="VDLU01000001">
    <property type="protein sequence ID" value="TNJ29912.1"/>
    <property type="molecule type" value="Genomic_DNA"/>
</dbReference>
<evidence type="ECO:0000256" key="3">
    <source>
        <dbReference type="ARBA" id="ARBA00022478"/>
    </source>
</evidence>
<dbReference type="Proteomes" id="UP000315496">
    <property type="component" value="Chromosome 1"/>
</dbReference>
<dbReference type="InterPro" id="IPR013238">
    <property type="entry name" value="RNA_pol_III_Rbc25"/>
</dbReference>
<gene>
    <name evidence="6" type="ORF">GMRT_15864</name>
</gene>